<dbReference type="GO" id="GO:0005634">
    <property type="term" value="C:nucleus"/>
    <property type="evidence" value="ECO:0007669"/>
    <property type="project" value="UniProtKB-SubCell"/>
</dbReference>
<feature type="compositionally biased region" description="Polar residues" evidence="6">
    <location>
        <begin position="178"/>
        <end position="189"/>
    </location>
</feature>
<dbReference type="SMART" id="SM00301">
    <property type="entry name" value="DM"/>
    <property type="match status" value="2"/>
</dbReference>
<dbReference type="GO" id="GO:0000978">
    <property type="term" value="F:RNA polymerase II cis-regulatory region sequence-specific DNA binding"/>
    <property type="evidence" value="ECO:0007669"/>
    <property type="project" value="TreeGrafter"/>
</dbReference>
<dbReference type="InterPro" id="IPR026607">
    <property type="entry name" value="DMRT"/>
</dbReference>
<sequence>MSSSRNNSCDGGDGGCFSPELDVVSCTPCPQSSASSVDDMKEKRYFCQRCLNHGLEFPRKGHKPFCRYAQCNCEDCMMVEHRRRLNNQLSQRKNELVDGSKRSPPGKKIRDPKCARCTAHGENQALRGHKKSMCPFLKCCCNACGLVETRRKLMARQIKLRRDQQKARNAQFYKPDGDTSNEPSATTPPTKDGFFPPAPVSRAKKRSSCSTKSTSSSSSPTGMPAVVDSIPLAASKMPNNINLFPSIKFDLGLLAAQLSPTNFSFAHQFNGHHNSMQFPNSRLFGIEGQKADRILPNDCTTSSTSSITPFSALNLVNLNTASLNAPFLMGDKQGLPSPIPSISQVLRTSKLWCSNNNPCNSHLF</sequence>
<dbReference type="InterPro" id="IPR001275">
    <property type="entry name" value="DM_DNA-bd"/>
</dbReference>
<dbReference type="Pfam" id="PF00751">
    <property type="entry name" value="DM"/>
    <property type="match status" value="2"/>
</dbReference>
<dbReference type="Gene3D" id="4.10.1040.10">
    <property type="entry name" value="DM DNA-binding domain"/>
    <property type="match status" value="2"/>
</dbReference>
<dbReference type="SUPFAM" id="SSF82927">
    <property type="entry name" value="Cysteine-rich DNA binding domain, (DM domain)"/>
    <property type="match status" value="2"/>
</dbReference>
<evidence type="ECO:0000313" key="9">
    <source>
        <dbReference type="WBParaSite" id="jg15279"/>
    </source>
</evidence>
<evidence type="ECO:0000256" key="3">
    <source>
        <dbReference type="ARBA" id="ARBA00023125"/>
    </source>
</evidence>
<dbReference type="GO" id="GO:0000981">
    <property type="term" value="F:DNA-binding transcription factor activity, RNA polymerase II-specific"/>
    <property type="evidence" value="ECO:0007669"/>
    <property type="project" value="TreeGrafter"/>
</dbReference>
<feature type="compositionally biased region" description="Basic and acidic residues" evidence="6">
    <location>
        <begin position="92"/>
        <end position="101"/>
    </location>
</feature>
<feature type="compositionally biased region" description="Low complexity" evidence="6">
    <location>
        <begin position="208"/>
        <end position="219"/>
    </location>
</feature>
<evidence type="ECO:0000256" key="6">
    <source>
        <dbReference type="SAM" id="MobiDB-lite"/>
    </source>
</evidence>
<dbReference type="GO" id="GO:0046872">
    <property type="term" value="F:metal ion binding"/>
    <property type="evidence" value="ECO:0007669"/>
    <property type="project" value="UniProtKB-KW"/>
</dbReference>
<dbReference type="Proteomes" id="UP000887574">
    <property type="component" value="Unplaced"/>
</dbReference>
<dbReference type="PROSITE" id="PS40000">
    <property type="entry name" value="DM_1"/>
    <property type="match status" value="2"/>
</dbReference>
<dbReference type="AlphaFoldDB" id="A0A915D4G1"/>
<comment type="subcellular location">
    <subcellularLocation>
        <location evidence="5">Nucleus</location>
    </subcellularLocation>
</comment>
<evidence type="ECO:0000256" key="4">
    <source>
        <dbReference type="ARBA" id="ARBA00023242"/>
    </source>
</evidence>
<keyword evidence="1 5" id="KW-0479">Metal-binding</keyword>
<evidence type="ECO:0000256" key="2">
    <source>
        <dbReference type="ARBA" id="ARBA00022833"/>
    </source>
</evidence>
<keyword evidence="4 5" id="KW-0539">Nucleus</keyword>
<feature type="region of interest" description="Disordered" evidence="6">
    <location>
        <begin position="160"/>
        <end position="224"/>
    </location>
</feature>
<dbReference type="WBParaSite" id="jg15279">
    <property type="protein sequence ID" value="jg15279"/>
    <property type="gene ID" value="jg15279"/>
</dbReference>
<keyword evidence="3 5" id="KW-0238">DNA-binding</keyword>
<dbReference type="InterPro" id="IPR036407">
    <property type="entry name" value="DM_DNA-bd_sf"/>
</dbReference>
<feature type="DNA-binding region" description="DM" evidence="5">
    <location>
        <begin position="47"/>
        <end position="93"/>
    </location>
</feature>
<evidence type="ECO:0000256" key="1">
    <source>
        <dbReference type="ARBA" id="ARBA00022723"/>
    </source>
</evidence>
<feature type="DNA-binding region" description="DM" evidence="5">
    <location>
        <begin position="114"/>
        <end position="162"/>
    </location>
</feature>
<protein>
    <submittedName>
        <fullName evidence="9">DM domain-containing protein</fullName>
    </submittedName>
</protein>
<evidence type="ECO:0000259" key="7">
    <source>
        <dbReference type="PROSITE" id="PS50809"/>
    </source>
</evidence>
<feature type="region of interest" description="Disordered" evidence="6">
    <location>
        <begin position="91"/>
        <end position="111"/>
    </location>
</feature>
<keyword evidence="2 5" id="KW-0862">Zinc</keyword>
<reference evidence="9" key="1">
    <citation type="submission" date="2022-11" db="UniProtKB">
        <authorList>
            <consortium name="WormBaseParasite"/>
        </authorList>
    </citation>
    <scope>IDENTIFICATION</scope>
</reference>
<proteinExistence type="predicted"/>
<evidence type="ECO:0000256" key="5">
    <source>
        <dbReference type="PROSITE-ProRule" id="PRU00070"/>
    </source>
</evidence>
<keyword evidence="8" id="KW-1185">Reference proteome</keyword>
<name>A0A915D4G1_9BILA</name>
<dbReference type="PANTHER" id="PTHR12322:SF125">
    <property type="entry name" value="PROTEIN MALE ABNORMAL 3"/>
    <property type="match status" value="1"/>
</dbReference>
<dbReference type="PANTHER" id="PTHR12322">
    <property type="entry name" value="DOUBLESEX AND MAB-3 RELATED TRANSCRIPTION FACTOR DMRT"/>
    <property type="match status" value="1"/>
</dbReference>
<feature type="domain" description="DM" evidence="7">
    <location>
        <begin position="114"/>
        <end position="162"/>
    </location>
</feature>
<organism evidence="8 9">
    <name type="scientific">Ditylenchus dipsaci</name>
    <dbReference type="NCBI Taxonomy" id="166011"/>
    <lineage>
        <taxon>Eukaryota</taxon>
        <taxon>Metazoa</taxon>
        <taxon>Ecdysozoa</taxon>
        <taxon>Nematoda</taxon>
        <taxon>Chromadorea</taxon>
        <taxon>Rhabditida</taxon>
        <taxon>Tylenchina</taxon>
        <taxon>Tylenchomorpha</taxon>
        <taxon>Sphaerularioidea</taxon>
        <taxon>Anguinidae</taxon>
        <taxon>Anguininae</taxon>
        <taxon>Ditylenchus</taxon>
    </lineage>
</organism>
<accession>A0A915D4G1</accession>
<dbReference type="GO" id="GO:0007548">
    <property type="term" value="P:sex differentiation"/>
    <property type="evidence" value="ECO:0007669"/>
    <property type="project" value="TreeGrafter"/>
</dbReference>
<feature type="domain" description="DM" evidence="7">
    <location>
        <begin position="47"/>
        <end position="93"/>
    </location>
</feature>
<dbReference type="PROSITE" id="PS50809">
    <property type="entry name" value="DM_2"/>
    <property type="match status" value="2"/>
</dbReference>
<evidence type="ECO:0000313" key="8">
    <source>
        <dbReference type="Proteomes" id="UP000887574"/>
    </source>
</evidence>